<dbReference type="PROSITE" id="PS01129">
    <property type="entry name" value="PSI_RLU"/>
    <property type="match status" value="1"/>
</dbReference>
<dbReference type="PROSITE" id="PS50889">
    <property type="entry name" value="S4"/>
    <property type="match status" value="1"/>
</dbReference>
<dbReference type="FunFam" id="3.30.2350.10:FF:000006">
    <property type="entry name" value="Pseudouridine synthase"/>
    <property type="match status" value="1"/>
</dbReference>
<evidence type="ECO:0000256" key="1">
    <source>
        <dbReference type="ARBA" id="ARBA00010876"/>
    </source>
</evidence>
<dbReference type="GO" id="GO:0003723">
    <property type="term" value="F:RNA binding"/>
    <property type="evidence" value="ECO:0007669"/>
    <property type="project" value="UniProtKB-KW"/>
</dbReference>
<dbReference type="SMART" id="SM00363">
    <property type="entry name" value="S4"/>
    <property type="match status" value="1"/>
</dbReference>
<dbReference type="PANTHER" id="PTHR21600">
    <property type="entry name" value="MITOCHONDRIAL RNA PSEUDOURIDINE SYNTHASE"/>
    <property type="match status" value="1"/>
</dbReference>
<feature type="active site" evidence="6">
    <location>
        <position position="138"/>
    </location>
</feature>
<dbReference type="GO" id="GO:0160140">
    <property type="term" value="F:23S rRNA pseudouridine(1911/1915/1917) synthase activity"/>
    <property type="evidence" value="ECO:0007669"/>
    <property type="project" value="UniProtKB-EC"/>
</dbReference>
<organism evidence="10 11">
    <name type="scientific">Candidatus Thiomargarita nelsonii</name>
    <dbReference type="NCBI Taxonomy" id="1003181"/>
    <lineage>
        <taxon>Bacteria</taxon>
        <taxon>Pseudomonadati</taxon>
        <taxon>Pseudomonadota</taxon>
        <taxon>Gammaproteobacteria</taxon>
        <taxon>Thiotrichales</taxon>
        <taxon>Thiotrichaceae</taxon>
        <taxon>Thiomargarita</taxon>
    </lineage>
</organism>
<dbReference type="PANTHER" id="PTHR21600:SF44">
    <property type="entry name" value="RIBOSOMAL LARGE SUBUNIT PSEUDOURIDINE SYNTHASE D"/>
    <property type="match status" value="1"/>
</dbReference>
<evidence type="ECO:0000256" key="7">
    <source>
        <dbReference type="PROSITE-ProRule" id="PRU00182"/>
    </source>
</evidence>
<dbReference type="Gene3D" id="3.10.290.10">
    <property type="entry name" value="RNA-binding S4 domain"/>
    <property type="match status" value="1"/>
</dbReference>
<evidence type="ECO:0000256" key="6">
    <source>
        <dbReference type="PIRSR" id="PIRSR606225-1"/>
    </source>
</evidence>
<feature type="domain" description="RNA-binding S4" evidence="9">
    <location>
        <begin position="18"/>
        <end position="82"/>
    </location>
</feature>
<dbReference type="InterPro" id="IPR002942">
    <property type="entry name" value="S4_RNA-bd"/>
</dbReference>
<dbReference type="Pfam" id="PF01479">
    <property type="entry name" value="S4"/>
    <property type="match status" value="1"/>
</dbReference>
<dbReference type="Proteomes" id="UP000030428">
    <property type="component" value="Unassembled WGS sequence"/>
</dbReference>
<dbReference type="AlphaFoldDB" id="A0A0A6PLX6"/>
<dbReference type="CDD" id="cd02869">
    <property type="entry name" value="PseudoU_synth_RluA_like"/>
    <property type="match status" value="1"/>
</dbReference>
<protein>
    <recommendedName>
        <fullName evidence="8">Pseudouridine synthase</fullName>
        <ecNumber evidence="8">5.4.99.-</ecNumber>
    </recommendedName>
</protein>
<dbReference type="NCBIfam" id="TIGR00005">
    <property type="entry name" value="rluA_subfam"/>
    <property type="match status" value="1"/>
</dbReference>
<dbReference type="EC" id="5.4.99.-" evidence="8"/>
<keyword evidence="3 8" id="KW-0413">Isomerase</keyword>
<dbReference type="CDD" id="cd00165">
    <property type="entry name" value="S4"/>
    <property type="match status" value="1"/>
</dbReference>
<evidence type="ECO:0000256" key="2">
    <source>
        <dbReference type="ARBA" id="ARBA00022884"/>
    </source>
</evidence>
<accession>A0A0A6PLX6</accession>
<keyword evidence="11" id="KW-1185">Reference proteome</keyword>
<evidence type="ECO:0000256" key="3">
    <source>
        <dbReference type="ARBA" id="ARBA00023235"/>
    </source>
</evidence>
<dbReference type="SUPFAM" id="SSF55120">
    <property type="entry name" value="Pseudouridine synthase"/>
    <property type="match status" value="1"/>
</dbReference>
<evidence type="ECO:0000256" key="4">
    <source>
        <dbReference type="ARBA" id="ARBA00036882"/>
    </source>
</evidence>
<keyword evidence="2 7" id="KW-0694">RNA-binding</keyword>
<dbReference type="SUPFAM" id="SSF55174">
    <property type="entry name" value="Alpha-L RNA-binding motif"/>
    <property type="match status" value="1"/>
</dbReference>
<comment type="function">
    <text evidence="5">Responsible for synthesis of pseudouridine from uracil at positions 1911, 1915 and 1917 in 23S ribosomal RNA.</text>
</comment>
<name>A0A0A6PLX6_9GAMM</name>
<dbReference type="NCBIfam" id="NF008385">
    <property type="entry name" value="PRK11180.1"/>
    <property type="match status" value="1"/>
</dbReference>
<dbReference type="InterPro" id="IPR006225">
    <property type="entry name" value="PsdUridine_synth_RluC/D"/>
</dbReference>
<comment type="similarity">
    <text evidence="1 8">Belongs to the pseudouridine synthase RluA family.</text>
</comment>
<comment type="catalytic activity">
    <reaction evidence="8">
        <text>a uridine in RNA = a pseudouridine in RNA</text>
        <dbReference type="Rhea" id="RHEA:48348"/>
        <dbReference type="Rhea" id="RHEA-COMP:12068"/>
        <dbReference type="Rhea" id="RHEA-COMP:12069"/>
        <dbReference type="ChEBI" id="CHEBI:65314"/>
        <dbReference type="ChEBI" id="CHEBI:65315"/>
    </reaction>
</comment>
<evidence type="ECO:0000313" key="10">
    <source>
        <dbReference type="EMBL" id="KHD08610.1"/>
    </source>
</evidence>
<reference evidence="10 11" key="1">
    <citation type="journal article" date="2016" name="Front. Microbiol.">
        <title>Single-Cell (Meta-)Genomics of a Dimorphic Candidatus Thiomargarita nelsonii Reveals Genomic Plasticity.</title>
        <authorList>
            <person name="Flood B.E."/>
            <person name="Fliss P."/>
            <person name="Jones D.S."/>
            <person name="Dick G.J."/>
            <person name="Jain S."/>
            <person name="Kaster A.K."/>
            <person name="Winkel M."/>
            <person name="Mussmann M."/>
            <person name="Bailey J."/>
        </authorList>
    </citation>
    <scope>NUCLEOTIDE SEQUENCE [LARGE SCALE GENOMIC DNA]</scope>
    <source>
        <strain evidence="10">Hydrate Ridge</strain>
    </source>
</reference>
<dbReference type="InterPro" id="IPR020103">
    <property type="entry name" value="PsdUridine_synth_cat_dom_sf"/>
</dbReference>
<proteinExistence type="inferred from homology"/>
<dbReference type="InterPro" id="IPR006145">
    <property type="entry name" value="PsdUridine_synth_RsuA/RluA"/>
</dbReference>
<dbReference type="Gene3D" id="3.30.2350.10">
    <property type="entry name" value="Pseudouridine synthase"/>
    <property type="match status" value="1"/>
</dbReference>
<comment type="caution">
    <text evidence="10">The sequence shown here is derived from an EMBL/GenBank/DDBJ whole genome shotgun (WGS) entry which is preliminary data.</text>
</comment>
<evidence type="ECO:0000313" key="11">
    <source>
        <dbReference type="Proteomes" id="UP000030428"/>
    </source>
</evidence>
<sequence length="319" mass="35945">MKTIKNFNKKIPPEMAGYRLDKALAELFPSYSRARLQQWIRDGYVLVNTVAWRAKDKVKGFESVQVSVQDKEEVPWKAQVLPLSLLYEDKDILVVNKPAGLVVHPGAGNQDNTLVNALLYHAPELALLPRAGIIHRLDKDTSGVLVVARHLAAHTHLVTQLQARAFMRKYQAIVTGVLVAGGTVDAPIGRHPKQRIRMAVVENGKPAITHYRVIQRYRAHTHIRVQLETGRTHQIRVHLAYKHYPVLGDPVYGGRLQMPSASSDTFRKTLRTFQRQALHAAELGIIHPNSGEWVQWAAPLPDDMQMLLAALEKDRQEHA</sequence>
<gene>
    <name evidence="10" type="ORF">PN36_02640</name>
</gene>
<evidence type="ECO:0000256" key="5">
    <source>
        <dbReference type="ARBA" id="ARBA00056072"/>
    </source>
</evidence>
<comment type="catalytic activity">
    <reaction evidence="4">
        <text>uridine(1911/1915/1917) in 23S rRNA = pseudouridine(1911/1915/1917) in 23S rRNA</text>
        <dbReference type="Rhea" id="RHEA:42524"/>
        <dbReference type="Rhea" id="RHEA-COMP:10097"/>
        <dbReference type="Rhea" id="RHEA-COMP:10098"/>
        <dbReference type="ChEBI" id="CHEBI:65314"/>
        <dbReference type="ChEBI" id="CHEBI:65315"/>
        <dbReference type="EC" id="5.4.99.23"/>
    </reaction>
</comment>
<dbReference type="GO" id="GO:0000455">
    <property type="term" value="P:enzyme-directed rRNA pseudouridine synthesis"/>
    <property type="evidence" value="ECO:0007669"/>
    <property type="project" value="UniProtKB-ARBA"/>
</dbReference>
<dbReference type="InterPro" id="IPR006224">
    <property type="entry name" value="PsdUridine_synth_RluA-like_CS"/>
</dbReference>
<dbReference type="Pfam" id="PF00849">
    <property type="entry name" value="PseudoU_synth_2"/>
    <property type="match status" value="1"/>
</dbReference>
<dbReference type="InterPro" id="IPR050188">
    <property type="entry name" value="RluA_PseudoU_synthase"/>
</dbReference>
<dbReference type="EMBL" id="JSZA02000007">
    <property type="protein sequence ID" value="KHD08610.1"/>
    <property type="molecule type" value="Genomic_DNA"/>
</dbReference>
<evidence type="ECO:0000259" key="9">
    <source>
        <dbReference type="SMART" id="SM00363"/>
    </source>
</evidence>
<dbReference type="InterPro" id="IPR036986">
    <property type="entry name" value="S4_RNA-bd_sf"/>
</dbReference>
<evidence type="ECO:0000256" key="8">
    <source>
        <dbReference type="RuleBase" id="RU362028"/>
    </source>
</evidence>